<dbReference type="InterPro" id="IPR036691">
    <property type="entry name" value="Endo/exonu/phosph_ase_sf"/>
</dbReference>
<dbReference type="RefSeq" id="WP_090039673.1">
    <property type="nucleotide sequence ID" value="NZ_FOKI01000007.1"/>
</dbReference>
<dbReference type="EMBL" id="FOKI01000007">
    <property type="protein sequence ID" value="SFA95092.1"/>
    <property type="molecule type" value="Genomic_DNA"/>
</dbReference>
<dbReference type="PANTHER" id="PTHR12121:SF36">
    <property type="entry name" value="ENDONUCLEASE_EXONUCLEASE_PHOSPHATASE DOMAIN-CONTAINING PROTEIN"/>
    <property type="match status" value="1"/>
</dbReference>
<keyword evidence="2" id="KW-0540">Nuclease</keyword>
<dbReference type="InterPro" id="IPR050410">
    <property type="entry name" value="CCR4/nocturin_mRNA_transcr"/>
</dbReference>
<feature type="domain" description="Endonuclease/exonuclease/phosphatase" evidence="1">
    <location>
        <begin position="4"/>
        <end position="248"/>
    </location>
</feature>
<dbReference type="PANTHER" id="PTHR12121">
    <property type="entry name" value="CARBON CATABOLITE REPRESSOR PROTEIN 4"/>
    <property type="match status" value="1"/>
</dbReference>
<dbReference type="STRING" id="84698.SAMN04488528_100716"/>
<gene>
    <name evidence="2" type="ORF">SAMN04488528_100716</name>
</gene>
<dbReference type="OrthoDB" id="9793162at2"/>
<keyword evidence="2" id="KW-0269">Exonuclease</keyword>
<sequence>MRIMTFNLRCDLILDFNNRWYKRKDIVYKIINDYNCDVIGTQEVTNDMFKDLSENFDQYNIIGKSRSKKLFEERTDILINKKHKIIEDKTFWLSGNPDKQGRSIWYSIFPRICTTALVELENKKKIRIYNTHLDCFFAKAREYELKKIGEFIKIQDEKENIPIIVMGDFNAQPNTKLIKDFSTNKINNKRFMAVQGFNKNLYSKSTMSNFKGNENGAHIDYIFVSEDIEIENVEIVNYNIDGRYPSDHYPLVADVKIK</sequence>
<dbReference type="AlphaFoldDB" id="A0A1I0X261"/>
<dbReference type="SUPFAM" id="SSF56219">
    <property type="entry name" value="DNase I-like"/>
    <property type="match status" value="1"/>
</dbReference>
<protein>
    <submittedName>
        <fullName evidence="2">Metal-dependent hydrolase, endonuclease/exonuclease/phosphatase family</fullName>
    </submittedName>
</protein>
<evidence type="ECO:0000313" key="2">
    <source>
        <dbReference type="EMBL" id="SFA95092.1"/>
    </source>
</evidence>
<dbReference type="Gene3D" id="3.60.10.10">
    <property type="entry name" value="Endonuclease/exonuclease/phosphatase"/>
    <property type="match status" value="1"/>
</dbReference>
<keyword evidence="2" id="KW-0378">Hydrolase</keyword>
<reference evidence="2 3" key="1">
    <citation type="submission" date="2016-10" db="EMBL/GenBank/DDBJ databases">
        <authorList>
            <person name="de Groot N.N."/>
        </authorList>
    </citation>
    <scope>NUCLEOTIDE SEQUENCE [LARGE SCALE GENOMIC DNA]</scope>
    <source>
        <strain evidence="2 3">DSM 12271</strain>
    </source>
</reference>
<dbReference type="Pfam" id="PF03372">
    <property type="entry name" value="Exo_endo_phos"/>
    <property type="match status" value="1"/>
</dbReference>
<dbReference type="Proteomes" id="UP000198619">
    <property type="component" value="Unassembled WGS sequence"/>
</dbReference>
<keyword evidence="3" id="KW-1185">Reference proteome</keyword>
<dbReference type="GO" id="GO:0004519">
    <property type="term" value="F:endonuclease activity"/>
    <property type="evidence" value="ECO:0007669"/>
    <property type="project" value="UniProtKB-KW"/>
</dbReference>
<accession>A0A1I0X261</accession>
<organism evidence="2 3">
    <name type="scientific">Clostridium frigidicarnis</name>
    <dbReference type="NCBI Taxonomy" id="84698"/>
    <lineage>
        <taxon>Bacteria</taxon>
        <taxon>Bacillati</taxon>
        <taxon>Bacillota</taxon>
        <taxon>Clostridia</taxon>
        <taxon>Eubacteriales</taxon>
        <taxon>Clostridiaceae</taxon>
        <taxon>Clostridium</taxon>
    </lineage>
</organism>
<dbReference type="CDD" id="cd09083">
    <property type="entry name" value="EEP-1"/>
    <property type="match status" value="1"/>
</dbReference>
<keyword evidence="2" id="KW-0255">Endonuclease</keyword>
<name>A0A1I0X261_9CLOT</name>
<evidence type="ECO:0000259" key="1">
    <source>
        <dbReference type="Pfam" id="PF03372"/>
    </source>
</evidence>
<evidence type="ECO:0000313" key="3">
    <source>
        <dbReference type="Proteomes" id="UP000198619"/>
    </source>
</evidence>
<proteinExistence type="predicted"/>
<dbReference type="GO" id="GO:0000175">
    <property type="term" value="F:3'-5'-RNA exonuclease activity"/>
    <property type="evidence" value="ECO:0007669"/>
    <property type="project" value="TreeGrafter"/>
</dbReference>
<dbReference type="InterPro" id="IPR005135">
    <property type="entry name" value="Endo/exonuclease/phosphatase"/>
</dbReference>